<feature type="active site" evidence="5">
    <location>
        <position position="16"/>
    </location>
</feature>
<name>A0A4Y6Q142_PERCE</name>
<comment type="similarity">
    <text evidence="1">Belongs to the low molecular weight phosphotyrosine protein phosphatase family.</text>
</comment>
<reference evidence="7 8" key="1">
    <citation type="submission" date="2019-06" db="EMBL/GenBank/DDBJ databases">
        <title>Persicimonas caeni gen. nov., sp. nov., a predatory bacterium isolated from solar saltern.</title>
        <authorList>
            <person name="Wang S."/>
        </authorList>
    </citation>
    <scope>NUCLEOTIDE SEQUENCE [LARGE SCALE GENOMIC DNA]</scope>
    <source>
        <strain evidence="7 8">YN101</strain>
    </source>
</reference>
<dbReference type="SUPFAM" id="SSF52788">
    <property type="entry name" value="Phosphotyrosine protein phosphatases I"/>
    <property type="match status" value="1"/>
</dbReference>
<dbReference type="Proteomes" id="UP000315995">
    <property type="component" value="Chromosome"/>
</dbReference>
<dbReference type="Pfam" id="PF01451">
    <property type="entry name" value="LMWPc"/>
    <property type="match status" value="1"/>
</dbReference>
<gene>
    <name evidence="7" type="ORF">FIV42_27175</name>
</gene>
<evidence type="ECO:0000259" key="6">
    <source>
        <dbReference type="SMART" id="SM00226"/>
    </source>
</evidence>
<dbReference type="InterPro" id="IPR023485">
    <property type="entry name" value="Ptyr_pPase"/>
</dbReference>
<evidence type="ECO:0000256" key="3">
    <source>
        <dbReference type="ARBA" id="ARBA00022801"/>
    </source>
</evidence>
<sequence>MNQTRIIFFCLGNICRSPLAEGLFRYKVEQRGLAERFHIESAGTSAYHIGEAPDPGSQKVALDRLDLDISHQRAQQLEDAHHHEFDVLVAMDRSNRRHALRMDGADSDKILLLRNFEPEPQHRGTDVPDPYGGGVSQFDLVFDIVDRCTERLLDHLLSEQ</sequence>
<dbReference type="EC" id="3.1.3.48" evidence="2"/>
<dbReference type="InterPro" id="IPR017867">
    <property type="entry name" value="Tyr_phospatase_low_mol_wt"/>
</dbReference>
<protein>
    <recommendedName>
        <fullName evidence="2">protein-tyrosine-phosphatase</fullName>
        <ecNumber evidence="2">3.1.3.48</ecNumber>
    </recommendedName>
</protein>
<dbReference type="RefSeq" id="WP_141200738.1">
    <property type="nucleotide sequence ID" value="NZ_CP041186.1"/>
</dbReference>
<evidence type="ECO:0000256" key="2">
    <source>
        <dbReference type="ARBA" id="ARBA00013064"/>
    </source>
</evidence>
<evidence type="ECO:0000313" key="8">
    <source>
        <dbReference type="Proteomes" id="UP000315995"/>
    </source>
</evidence>
<dbReference type="Gene3D" id="3.40.50.2300">
    <property type="match status" value="1"/>
</dbReference>
<accession>A0A5B8YC37</accession>
<proteinExistence type="inferred from homology"/>
<keyword evidence="3" id="KW-0378">Hydrolase</keyword>
<dbReference type="AlphaFoldDB" id="A0A4Y6Q142"/>
<accession>A0A4Y6Q142</accession>
<feature type="active site" description="Nucleophile" evidence="5">
    <location>
        <position position="10"/>
    </location>
</feature>
<evidence type="ECO:0000256" key="5">
    <source>
        <dbReference type="PIRSR" id="PIRSR617867-1"/>
    </source>
</evidence>
<dbReference type="SMART" id="SM00226">
    <property type="entry name" value="LMWPc"/>
    <property type="match status" value="1"/>
</dbReference>
<dbReference type="EMBL" id="CP041186">
    <property type="protein sequence ID" value="QDG54294.1"/>
    <property type="molecule type" value="Genomic_DNA"/>
</dbReference>
<dbReference type="PANTHER" id="PTHR11717:SF7">
    <property type="entry name" value="LOW MOLECULAR WEIGHT PHOSPHOTYROSINE PROTEIN PHOSPHATASE"/>
    <property type="match status" value="1"/>
</dbReference>
<dbReference type="PANTHER" id="PTHR11717">
    <property type="entry name" value="LOW MOLECULAR WEIGHT PROTEIN TYROSINE PHOSPHATASE"/>
    <property type="match status" value="1"/>
</dbReference>
<evidence type="ECO:0000256" key="4">
    <source>
        <dbReference type="ARBA" id="ARBA00022912"/>
    </source>
</evidence>
<keyword evidence="8" id="KW-1185">Reference proteome</keyword>
<feature type="domain" description="Phosphotyrosine protein phosphatase I" evidence="6">
    <location>
        <begin position="4"/>
        <end position="155"/>
    </location>
</feature>
<organism evidence="7 8">
    <name type="scientific">Persicimonas caeni</name>
    <dbReference type="NCBI Taxonomy" id="2292766"/>
    <lineage>
        <taxon>Bacteria</taxon>
        <taxon>Deltaproteobacteria</taxon>
        <taxon>Bradymonadales</taxon>
        <taxon>Bradymonadaceae</taxon>
        <taxon>Persicimonas</taxon>
    </lineage>
</organism>
<keyword evidence="4" id="KW-0904">Protein phosphatase</keyword>
<dbReference type="InterPro" id="IPR050438">
    <property type="entry name" value="LMW_PTPase"/>
</dbReference>
<dbReference type="CDD" id="cd16343">
    <property type="entry name" value="LMWPTP"/>
    <property type="match status" value="1"/>
</dbReference>
<dbReference type="GO" id="GO:0004725">
    <property type="term" value="F:protein tyrosine phosphatase activity"/>
    <property type="evidence" value="ECO:0007669"/>
    <property type="project" value="UniProtKB-EC"/>
</dbReference>
<dbReference type="OrthoDB" id="9784339at2"/>
<feature type="active site" description="Proton donor" evidence="5">
    <location>
        <position position="129"/>
    </location>
</feature>
<dbReference type="PRINTS" id="PR00719">
    <property type="entry name" value="LMWPTPASE"/>
</dbReference>
<evidence type="ECO:0000256" key="1">
    <source>
        <dbReference type="ARBA" id="ARBA00011063"/>
    </source>
</evidence>
<dbReference type="InterPro" id="IPR036196">
    <property type="entry name" value="Ptyr_pPase_sf"/>
</dbReference>
<evidence type="ECO:0000313" key="7">
    <source>
        <dbReference type="EMBL" id="QDG54294.1"/>
    </source>
</evidence>